<dbReference type="AlphaFoldDB" id="A0A8B9F4X2"/>
<organism evidence="7 8">
    <name type="scientific">Amazona collaria</name>
    <name type="common">yellow-billed parrot</name>
    <dbReference type="NCBI Taxonomy" id="241587"/>
    <lineage>
        <taxon>Eukaryota</taxon>
        <taxon>Metazoa</taxon>
        <taxon>Chordata</taxon>
        <taxon>Craniata</taxon>
        <taxon>Vertebrata</taxon>
        <taxon>Euteleostomi</taxon>
        <taxon>Archelosauria</taxon>
        <taxon>Archosauria</taxon>
        <taxon>Dinosauria</taxon>
        <taxon>Saurischia</taxon>
        <taxon>Theropoda</taxon>
        <taxon>Coelurosauria</taxon>
        <taxon>Aves</taxon>
        <taxon>Neognathae</taxon>
        <taxon>Neoaves</taxon>
        <taxon>Telluraves</taxon>
        <taxon>Australaves</taxon>
        <taxon>Psittaciformes</taxon>
        <taxon>Psittacidae</taxon>
        <taxon>Amazona</taxon>
    </lineage>
</organism>
<dbReference type="Gene3D" id="3.30.470.20">
    <property type="entry name" value="ATP-grasp fold, B domain"/>
    <property type="match status" value="1"/>
</dbReference>
<evidence type="ECO:0000256" key="6">
    <source>
        <dbReference type="ARBA" id="ARBA00048944"/>
    </source>
</evidence>
<keyword evidence="5" id="KW-0067">ATP-binding</keyword>
<evidence type="ECO:0000256" key="2">
    <source>
        <dbReference type="ARBA" id="ARBA00022490"/>
    </source>
</evidence>
<dbReference type="GO" id="GO:0003341">
    <property type="term" value="P:cilium movement"/>
    <property type="evidence" value="ECO:0007669"/>
    <property type="project" value="TreeGrafter"/>
</dbReference>
<dbReference type="GO" id="GO:0015630">
    <property type="term" value="C:microtubule cytoskeleton"/>
    <property type="evidence" value="ECO:0007669"/>
    <property type="project" value="TreeGrafter"/>
</dbReference>
<dbReference type="PANTHER" id="PTHR45870">
    <property type="entry name" value="TUBULIN MONOGLYCYLASE TTLL3"/>
    <property type="match status" value="1"/>
</dbReference>
<keyword evidence="3" id="KW-0436">Ligase</keyword>
<dbReference type="InterPro" id="IPR004344">
    <property type="entry name" value="TTL/TTLL_fam"/>
</dbReference>
<dbReference type="GO" id="GO:0005930">
    <property type="term" value="C:axoneme"/>
    <property type="evidence" value="ECO:0007669"/>
    <property type="project" value="TreeGrafter"/>
</dbReference>
<evidence type="ECO:0000313" key="7">
    <source>
        <dbReference type="Ensembl" id="ENSACOP00000003375.1"/>
    </source>
</evidence>
<keyword evidence="2" id="KW-0963">Cytoplasm</keyword>
<evidence type="ECO:0000256" key="5">
    <source>
        <dbReference type="ARBA" id="ARBA00022840"/>
    </source>
</evidence>
<dbReference type="GO" id="GO:0005524">
    <property type="term" value="F:ATP binding"/>
    <property type="evidence" value="ECO:0007669"/>
    <property type="project" value="UniProtKB-KW"/>
</dbReference>
<proteinExistence type="predicted"/>
<comment type="subcellular location">
    <subcellularLocation>
        <location evidence="1">Cytoplasm</location>
        <location evidence="1">Cytoskeleton</location>
        <location evidence="1">Flagellum axoneme</location>
    </subcellularLocation>
</comment>
<reference evidence="7" key="1">
    <citation type="submission" date="2025-08" db="UniProtKB">
        <authorList>
            <consortium name="Ensembl"/>
        </authorList>
    </citation>
    <scope>IDENTIFICATION</scope>
</reference>
<evidence type="ECO:0000256" key="3">
    <source>
        <dbReference type="ARBA" id="ARBA00022598"/>
    </source>
</evidence>
<evidence type="ECO:0000313" key="8">
    <source>
        <dbReference type="Proteomes" id="UP000694522"/>
    </source>
</evidence>
<reference evidence="7" key="2">
    <citation type="submission" date="2025-09" db="UniProtKB">
        <authorList>
            <consortium name="Ensembl"/>
        </authorList>
    </citation>
    <scope>IDENTIFICATION</scope>
</reference>
<dbReference type="PANTHER" id="PTHR45870:SF1">
    <property type="entry name" value="TUBULIN MONOGLYCYLASE TTLL3"/>
    <property type="match status" value="1"/>
</dbReference>
<keyword evidence="4" id="KW-0547">Nucleotide-binding</keyword>
<dbReference type="InterPro" id="IPR051437">
    <property type="entry name" value="TTLL_monoglycylase"/>
</dbReference>
<name>A0A8B9F4X2_9PSIT</name>
<evidence type="ECO:0000256" key="1">
    <source>
        <dbReference type="ARBA" id="ARBA00004611"/>
    </source>
</evidence>
<dbReference type="Proteomes" id="UP000694522">
    <property type="component" value="Unplaced"/>
</dbReference>
<dbReference type="Pfam" id="PF03133">
    <property type="entry name" value="TTL"/>
    <property type="match status" value="1"/>
</dbReference>
<dbReference type="Ensembl" id="ENSACOT00000003496.1">
    <property type="protein sequence ID" value="ENSACOP00000003375.1"/>
    <property type="gene ID" value="ENSACOG00000002369.1"/>
</dbReference>
<evidence type="ECO:0000256" key="4">
    <source>
        <dbReference type="ARBA" id="ARBA00022741"/>
    </source>
</evidence>
<dbReference type="GO" id="GO:0070736">
    <property type="term" value="F:protein-glycine ligase activity, initiating"/>
    <property type="evidence" value="ECO:0007669"/>
    <property type="project" value="TreeGrafter"/>
</dbReference>
<keyword evidence="8" id="KW-1185">Reference proteome</keyword>
<protein>
    <submittedName>
        <fullName evidence="7">Uncharacterized protein</fullName>
    </submittedName>
</protein>
<accession>A0A8B9F4X2</accession>
<dbReference type="GO" id="GO:0060271">
    <property type="term" value="P:cilium assembly"/>
    <property type="evidence" value="ECO:0007669"/>
    <property type="project" value="TreeGrafter"/>
</dbReference>
<comment type="catalytic activity">
    <reaction evidence="6">
        <text>L-glutamyl-[protein] + glycine + ATP = glycyl-L-glutamyl-[protein] + ADP + phosphate + H(+)</text>
        <dbReference type="Rhea" id="RHEA:67180"/>
        <dbReference type="Rhea" id="RHEA-COMP:10208"/>
        <dbReference type="Rhea" id="RHEA-COMP:17207"/>
        <dbReference type="ChEBI" id="CHEBI:15378"/>
        <dbReference type="ChEBI" id="CHEBI:29973"/>
        <dbReference type="ChEBI" id="CHEBI:30616"/>
        <dbReference type="ChEBI" id="CHEBI:43474"/>
        <dbReference type="ChEBI" id="CHEBI:57305"/>
        <dbReference type="ChEBI" id="CHEBI:167890"/>
        <dbReference type="ChEBI" id="CHEBI:456216"/>
    </reaction>
    <physiologicalReaction direction="left-to-right" evidence="6">
        <dbReference type="Rhea" id="RHEA:67181"/>
    </physiologicalReaction>
</comment>
<dbReference type="PROSITE" id="PS51221">
    <property type="entry name" value="TTL"/>
    <property type="match status" value="1"/>
</dbReference>
<sequence>CTEGNRGWDFQTSGYTFTKSHLVGQHQRICHRAGPAQSELLRITCLARLEEVLELVGKCTVPLLQPGQWVVRKYVDQPLTILGTKFHLWQWLLVRNWNPLTVWFYRDSYVSFCSWPFSCTACTGE</sequence>